<feature type="domain" description="ABC transmembrane type-1" evidence="15">
    <location>
        <begin position="110"/>
        <end position="331"/>
    </location>
</feature>
<organism evidence="16 17">
    <name type="scientific">Panagrellus redivivus</name>
    <name type="common">Microworm</name>
    <dbReference type="NCBI Taxonomy" id="6233"/>
    <lineage>
        <taxon>Eukaryota</taxon>
        <taxon>Metazoa</taxon>
        <taxon>Ecdysozoa</taxon>
        <taxon>Nematoda</taxon>
        <taxon>Chromadorea</taxon>
        <taxon>Rhabditida</taxon>
        <taxon>Tylenchina</taxon>
        <taxon>Panagrolaimomorpha</taxon>
        <taxon>Panagrolaimoidea</taxon>
        <taxon>Panagrolaimidae</taxon>
        <taxon>Panagrellus</taxon>
    </lineage>
</organism>
<accession>A0A7E4ZUY0</accession>
<dbReference type="Gene3D" id="3.40.50.300">
    <property type="entry name" value="P-loop containing nucleotide triphosphate hydrolases"/>
    <property type="match status" value="1"/>
</dbReference>
<evidence type="ECO:0000256" key="9">
    <source>
        <dbReference type="ARBA" id="ARBA00023140"/>
    </source>
</evidence>
<keyword evidence="8 13" id="KW-0472">Membrane</keyword>
<evidence type="ECO:0000256" key="8">
    <source>
        <dbReference type="ARBA" id="ARBA00023136"/>
    </source>
</evidence>
<dbReference type="SUPFAM" id="SSF52540">
    <property type="entry name" value="P-loop containing nucleoside triphosphate hydrolases"/>
    <property type="match status" value="1"/>
</dbReference>
<keyword evidence="5" id="KW-0547">Nucleotide-binding</keyword>
<keyword evidence="9" id="KW-0576">Peroxisome</keyword>
<evidence type="ECO:0000256" key="13">
    <source>
        <dbReference type="SAM" id="Phobius"/>
    </source>
</evidence>
<dbReference type="NCBIfam" id="TIGR00954">
    <property type="entry name" value="3a01203"/>
    <property type="match status" value="1"/>
</dbReference>
<dbReference type="PANTHER" id="PTHR11384">
    <property type="entry name" value="ATP-BINDING CASSETTE, SUB-FAMILY D MEMBER"/>
    <property type="match status" value="1"/>
</dbReference>
<keyword evidence="7 13" id="KW-1133">Transmembrane helix</keyword>
<dbReference type="InterPro" id="IPR011527">
    <property type="entry name" value="ABC1_TM_dom"/>
</dbReference>
<evidence type="ECO:0000256" key="6">
    <source>
        <dbReference type="ARBA" id="ARBA00022840"/>
    </source>
</evidence>
<dbReference type="GO" id="GO:0140359">
    <property type="term" value="F:ABC-type transporter activity"/>
    <property type="evidence" value="ECO:0007669"/>
    <property type="project" value="InterPro"/>
</dbReference>
<dbReference type="InterPro" id="IPR005283">
    <property type="entry name" value="FA_transporter"/>
</dbReference>
<dbReference type="CDD" id="cd03223">
    <property type="entry name" value="ABCD_peroxisomal_ALDP"/>
    <property type="match status" value="1"/>
</dbReference>
<sequence length="659" mass="75240">MAVLSRPLLRETTPALAGIAAVLIIIQTYKRRHQLGRAKRALTTSIKTKNGSKSNKAHVDLDFLKKLRRILKILVPRLFSAEVFYMVVIAVCLLCRTYADVWMIMTSTGIEAAIIDRNPHLFKKSVLHYLCCMPLVSVVNALLKFCLSELKLRFREKLTHHLYRQYLDGFTFYKMSNLDNRVANADQLLTQDVDRFCEGIVELYSNLSKPIVDVALYVWRLGGTLGYQAPSKLFTYLMISGVFLTYLRRPIGKLTVVEQQLEGEFRYVNSRLIMNSEEIAFYQGNEREKTSIMSSFNRMITHLRSVILFRFGIGFVDNIIAKYMATVVGWYTVSSPFFNRRNTEMMSKSKNELMQDYYNSGRMMFKLAEALGRLALAGREMTRLSGFTTRVDQLMSVLKDLQEGRYERTMVSDNSATSSLTSSVKLTPGSGTMEIRDNIIKFENVPLVTPNGDVLIEALNIEVPSGRNVLICGPNGCGKSSLFRILGELWPLFGGKLTKPAKGKLFYVPQRPYMTIGTLRDQVIYPDKPADMRRRGISDRDLIEYLEQVQLAYILQREGGWDSVQDWMDVLSGGEKQRIAMARLFYHSPQFAILDECTSAVSVDVEGAMYNKCRELGITLFTVSHRKSLWEHHDYFLQMDGRGAYVYDKIDDNVQQFGS</sequence>
<dbReference type="InterPro" id="IPR003439">
    <property type="entry name" value="ABC_transporter-like_ATP-bd"/>
</dbReference>
<dbReference type="GO" id="GO:0005524">
    <property type="term" value="F:ATP binding"/>
    <property type="evidence" value="ECO:0007669"/>
    <property type="project" value="UniProtKB-KW"/>
</dbReference>
<evidence type="ECO:0000256" key="12">
    <source>
        <dbReference type="ARBA" id="ARBA00048530"/>
    </source>
</evidence>
<keyword evidence="6" id="KW-0067">ATP-binding</keyword>
<dbReference type="FunFam" id="3.40.50.300:FF:000636">
    <property type="entry name" value="ATP-binding cassette sub-family D member 3"/>
    <property type="match status" value="1"/>
</dbReference>
<comment type="similarity">
    <text evidence="2">Belongs to the ABC transporter superfamily. ABCD family. Peroxisomal fatty acyl CoA transporter (TC 3.A.1.203) subfamily.</text>
</comment>
<feature type="transmembrane region" description="Helical" evidence="13">
    <location>
        <begin position="307"/>
        <end position="331"/>
    </location>
</feature>
<feature type="domain" description="ABC transporter" evidence="14">
    <location>
        <begin position="440"/>
        <end position="659"/>
    </location>
</feature>
<dbReference type="GO" id="GO:0005778">
    <property type="term" value="C:peroxisomal membrane"/>
    <property type="evidence" value="ECO:0007669"/>
    <property type="project" value="UniProtKB-SubCell"/>
</dbReference>
<proteinExistence type="inferred from homology"/>
<dbReference type="GO" id="GO:0015910">
    <property type="term" value="P:long-chain fatty acid import into peroxisome"/>
    <property type="evidence" value="ECO:0007669"/>
    <property type="project" value="InterPro"/>
</dbReference>
<dbReference type="PROSITE" id="PS00211">
    <property type="entry name" value="ABC_TRANSPORTER_1"/>
    <property type="match status" value="1"/>
</dbReference>
<dbReference type="SUPFAM" id="SSF90123">
    <property type="entry name" value="ABC transporter transmembrane region"/>
    <property type="match status" value="1"/>
</dbReference>
<dbReference type="GO" id="GO:0042760">
    <property type="term" value="P:very long-chain fatty acid catabolic process"/>
    <property type="evidence" value="ECO:0007669"/>
    <property type="project" value="TreeGrafter"/>
</dbReference>
<dbReference type="PANTHER" id="PTHR11384:SF62">
    <property type="entry name" value="ATP-BINDING CASSETTE SUB-FAMILY D MEMBER 3"/>
    <property type="match status" value="1"/>
</dbReference>
<evidence type="ECO:0000256" key="3">
    <source>
        <dbReference type="ARBA" id="ARBA00022448"/>
    </source>
</evidence>
<dbReference type="Pfam" id="PF06472">
    <property type="entry name" value="ABC_membrane_2"/>
    <property type="match status" value="1"/>
</dbReference>
<evidence type="ECO:0000256" key="11">
    <source>
        <dbReference type="ARBA" id="ARBA00024544"/>
    </source>
</evidence>
<dbReference type="Pfam" id="PF00005">
    <property type="entry name" value="ABC_tran"/>
    <property type="match status" value="1"/>
</dbReference>
<evidence type="ECO:0000256" key="1">
    <source>
        <dbReference type="ARBA" id="ARBA00004585"/>
    </source>
</evidence>
<evidence type="ECO:0000259" key="15">
    <source>
        <dbReference type="PROSITE" id="PS50929"/>
    </source>
</evidence>
<feature type="transmembrane region" description="Helical" evidence="13">
    <location>
        <begin position="74"/>
        <end position="99"/>
    </location>
</feature>
<evidence type="ECO:0000256" key="2">
    <source>
        <dbReference type="ARBA" id="ARBA00008575"/>
    </source>
</evidence>
<keyword evidence="3" id="KW-0813">Transport</keyword>
<reference evidence="16" key="1">
    <citation type="journal article" date="2013" name="Genetics">
        <title>The draft genome and transcriptome of Panagrellus redivivus are shaped by the harsh demands of a free-living lifestyle.</title>
        <authorList>
            <person name="Srinivasan J."/>
            <person name="Dillman A.R."/>
            <person name="Macchietto M.G."/>
            <person name="Heikkinen L."/>
            <person name="Lakso M."/>
            <person name="Fracchia K.M."/>
            <person name="Antoshechkin I."/>
            <person name="Mortazavi A."/>
            <person name="Wong G."/>
            <person name="Sternberg P.W."/>
        </authorList>
    </citation>
    <scope>NUCLEOTIDE SEQUENCE [LARGE SCALE GENOMIC DNA]</scope>
    <source>
        <strain evidence="16">MT8872</strain>
    </source>
</reference>
<dbReference type="Proteomes" id="UP000492821">
    <property type="component" value="Unassembled WGS sequence"/>
</dbReference>
<dbReference type="PROSITE" id="PS50893">
    <property type="entry name" value="ABC_TRANSPORTER_2"/>
    <property type="match status" value="1"/>
</dbReference>
<dbReference type="GO" id="GO:0016887">
    <property type="term" value="F:ATP hydrolysis activity"/>
    <property type="evidence" value="ECO:0007669"/>
    <property type="project" value="InterPro"/>
</dbReference>
<comment type="subcellular location">
    <subcellularLocation>
        <location evidence="1">Peroxisome membrane</location>
        <topology evidence="1">Multi-pass membrane protein</topology>
    </subcellularLocation>
</comment>
<evidence type="ECO:0000256" key="7">
    <source>
        <dbReference type="ARBA" id="ARBA00022989"/>
    </source>
</evidence>
<dbReference type="WBParaSite" id="Pan_g18747.t1">
    <property type="protein sequence ID" value="Pan_g18747.t1"/>
    <property type="gene ID" value="Pan_g18747"/>
</dbReference>
<dbReference type="InterPro" id="IPR050835">
    <property type="entry name" value="ABC_transporter_sub-D"/>
</dbReference>
<dbReference type="GO" id="GO:0007031">
    <property type="term" value="P:peroxisome organization"/>
    <property type="evidence" value="ECO:0007669"/>
    <property type="project" value="TreeGrafter"/>
</dbReference>
<keyword evidence="10" id="KW-0325">Glycoprotein</keyword>
<dbReference type="GO" id="GO:0005324">
    <property type="term" value="F:long-chain fatty acid transmembrane transporter activity"/>
    <property type="evidence" value="ECO:0007669"/>
    <property type="project" value="InterPro"/>
</dbReference>
<dbReference type="PROSITE" id="PS50929">
    <property type="entry name" value="ABC_TM1F"/>
    <property type="match status" value="1"/>
</dbReference>
<protein>
    <submittedName>
        <fullName evidence="17">ATP-binding cassette sub-family D member 3</fullName>
    </submittedName>
</protein>
<reference evidence="17" key="2">
    <citation type="submission" date="2020-10" db="UniProtKB">
        <authorList>
            <consortium name="WormBaseParasite"/>
        </authorList>
    </citation>
    <scope>IDENTIFICATION</scope>
</reference>
<evidence type="ECO:0000256" key="4">
    <source>
        <dbReference type="ARBA" id="ARBA00022692"/>
    </source>
</evidence>
<evidence type="ECO:0000313" key="16">
    <source>
        <dbReference type="Proteomes" id="UP000492821"/>
    </source>
</evidence>
<dbReference type="InterPro" id="IPR003593">
    <property type="entry name" value="AAA+_ATPase"/>
</dbReference>
<evidence type="ECO:0000256" key="5">
    <source>
        <dbReference type="ARBA" id="ARBA00022741"/>
    </source>
</evidence>
<dbReference type="SMART" id="SM00382">
    <property type="entry name" value="AAA"/>
    <property type="match status" value="1"/>
</dbReference>
<dbReference type="GO" id="GO:0006635">
    <property type="term" value="P:fatty acid beta-oxidation"/>
    <property type="evidence" value="ECO:0007669"/>
    <property type="project" value="TreeGrafter"/>
</dbReference>
<name>A0A7E4ZUY0_PANRE</name>
<evidence type="ECO:0000259" key="14">
    <source>
        <dbReference type="PROSITE" id="PS50893"/>
    </source>
</evidence>
<comment type="catalytic activity">
    <reaction evidence="11">
        <text>a very long-chain fatty acyl-CoA + H2O = a very long-chain fatty acid + CoA + H(+)</text>
        <dbReference type="Rhea" id="RHEA:67072"/>
        <dbReference type="ChEBI" id="CHEBI:15377"/>
        <dbReference type="ChEBI" id="CHEBI:15378"/>
        <dbReference type="ChEBI" id="CHEBI:57287"/>
        <dbReference type="ChEBI" id="CHEBI:58950"/>
        <dbReference type="ChEBI" id="CHEBI:138261"/>
    </reaction>
    <physiologicalReaction direction="left-to-right" evidence="11">
        <dbReference type="Rhea" id="RHEA:67073"/>
    </physiologicalReaction>
</comment>
<keyword evidence="4 13" id="KW-0812">Transmembrane</keyword>
<comment type="catalytic activity">
    <reaction evidence="12">
        <text>a very long-chain fatty acid(in) + ATP + H2O = a very long-chain fatty acid(out) + ADP + phosphate + H(+)</text>
        <dbReference type="Rhea" id="RHEA:67080"/>
        <dbReference type="ChEBI" id="CHEBI:15377"/>
        <dbReference type="ChEBI" id="CHEBI:15378"/>
        <dbReference type="ChEBI" id="CHEBI:30616"/>
        <dbReference type="ChEBI" id="CHEBI:43474"/>
        <dbReference type="ChEBI" id="CHEBI:58950"/>
        <dbReference type="ChEBI" id="CHEBI:456216"/>
    </reaction>
    <physiologicalReaction direction="left-to-right" evidence="12">
        <dbReference type="Rhea" id="RHEA:67081"/>
    </physiologicalReaction>
</comment>
<evidence type="ECO:0000313" key="17">
    <source>
        <dbReference type="WBParaSite" id="Pan_g18747.t1"/>
    </source>
</evidence>
<dbReference type="InterPro" id="IPR036640">
    <property type="entry name" value="ABC1_TM_sf"/>
</dbReference>
<keyword evidence="16" id="KW-1185">Reference proteome</keyword>
<dbReference type="InterPro" id="IPR027417">
    <property type="entry name" value="P-loop_NTPase"/>
</dbReference>
<evidence type="ECO:0000256" key="10">
    <source>
        <dbReference type="ARBA" id="ARBA00023180"/>
    </source>
</evidence>
<dbReference type="Gene3D" id="1.20.1560.10">
    <property type="entry name" value="ABC transporter type 1, transmembrane domain"/>
    <property type="match status" value="1"/>
</dbReference>
<dbReference type="InterPro" id="IPR017871">
    <property type="entry name" value="ABC_transporter-like_CS"/>
</dbReference>
<dbReference type="AlphaFoldDB" id="A0A7E4ZUY0"/>